<feature type="signal peptide" evidence="9">
    <location>
        <begin position="1"/>
        <end position="18"/>
    </location>
</feature>
<reference evidence="13" key="1">
    <citation type="submission" date="2025-08" db="UniProtKB">
        <authorList>
            <consortium name="RefSeq"/>
        </authorList>
    </citation>
    <scope>IDENTIFICATION</scope>
</reference>
<evidence type="ECO:0000259" key="10">
    <source>
        <dbReference type="PROSITE" id="PS51670"/>
    </source>
</evidence>
<dbReference type="RefSeq" id="XP_065648147.1">
    <property type="nucleotide sequence ID" value="XM_065792075.1"/>
</dbReference>
<evidence type="ECO:0000256" key="8">
    <source>
        <dbReference type="PROSITE-ProRule" id="PRU01211"/>
    </source>
</evidence>
<dbReference type="PANTHER" id="PTHR10127:SF780">
    <property type="entry name" value="METALLOENDOPEPTIDASE"/>
    <property type="match status" value="1"/>
</dbReference>
<evidence type="ECO:0000256" key="6">
    <source>
        <dbReference type="ARBA" id="ARBA00023049"/>
    </source>
</evidence>
<keyword evidence="6 8" id="KW-0482">Metalloprotease</keyword>
<dbReference type="PROSITE" id="PS51670">
    <property type="entry name" value="SHKT"/>
    <property type="match status" value="1"/>
</dbReference>
<dbReference type="Pfam" id="PF01400">
    <property type="entry name" value="Astacin"/>
    <property type="match status" value="1"/>
</dbReference>
<feature type="binding site" evidence="8">
    <location>
        <position position="144"/>
    </location>
    <ligand>
        <name>Zn(2+)</name>
        <dbReference type="ChEBI" id="CHEBI:29105"/>
        <note>catalytic</note>
    </ligand>
</feature>
<feature type="binding site" evidence="8">
    <location>
        <position position="138"/>
    </location>
    <ligand>
        <name>Zn(2+)</name>
        <dbReference type="ChEBI" id="CHEBI:29105"/>
        <note>catalytic</note>
    </ligand>
</feature>
<gene>
    <name evidence="13" type="primary">LOC100208103</name>
</gene>
<feature type="domain" description="ShKT" evidence="10">
    <location>
        <begin position="301"/>
        <end position="335"/>
    </location>
</feature>
<evidence type="ECO:0000256" key="4">
    <source>
        <dbReference type="ARBA" id="ARBA00022801"/>
    </source>
</evidence>
<dbReference type="InterPro" id="IPR006026">
    <property type="entry name" value="Peptidase_Metallo"/>
</dbReference>
<keyword evidence="7" id="KW-1015">Disulfide bond</keyword>
<dbReference type="Gene3D" id="3.40.390.10">
    <property type="entry name" value="Collagenase (Catalytic Domain)"/>
    <property type="match status" value="1"/>
</dbReference>
<dbReference type="Pfam" id="PF01549">
    <property type="entry name" value="ShK"/>
    <property type="match status" value="2"/>
</dbReference>
<dbReference type="GeneID" id="100208103"/>
<comment type="cofactor">
    <cofactor evidence="8 9">
        <name>Zn(2+)</name>
        <dbReference type="ChEBI" id="CHEBI:29105"/>
    </cofactor>
    <text evidence="8 9">Binds 1 zinc ion per subunit.</text>
</comment>
<name>A0ABM4BGM0_HYDVU</name>
<evidence type="ECO:0000256" key="2">
    <source>
        <dbReference type="ARBA" id="ARBA00022670"/>
    </source>
</evidence>
<dbReference type="CDD" id="cd04280">
    <property type="entry name" value="ZnMc_astacin_like"/>
    <property type="match status" value="1"/>
</dbReference>
<dbReference type="PROSITE" id="PS51864">
    <property type="entry name" value="ASTACIN"/>
    <property type="match status" value="1"/>
</dbReference>
<evidence type="ECO:0000259" key="11">
    <source>
        <dbReference type="PROSITE" id="PS51864"/>
    </source>
</evidence>
<feature type="binding site" evidence="8">
    <location>
        <position position="134"/>
    </location>
    <ligand>
        <name>Zn(2+)</name>
        <dbReference type="ChEBI" id="CHEBI:29105"/>
        <note>catalytic</note>
    </ligand>
</feature>
<evidence type="ECO:0000256" key="5">
    <source>
        <dbReference type="ARBA" id="ARBA00022833"/>
    </source>
</evidence>
<feature type="disulfide bond" evidence="7">
    <location>
        <begin position="301"/>
        <end position="335"/>
    </location>
</feature>
<dbReference type="InterPro" id="IPR001506">
    <property type="entry name" value="Peptidase_M12A"/>
</dbReference>
<keyword evidence="5 8" id="KW-0862">Zinc</keyword>
<evidence type="ECO:0000256" key="7">
    <source>
        <dbReference type="PROSITE-ProRule" id="PRU01005"/>
    </source>
</evidence>
<keyword evidence="12" id="KW-1185">Reference proteome</keyword>
<evidence type="ECO:0000256" key="9">
    <source>
        <dbReference type="RuleBase" id="RU361183"/>
    </source>
</evidence>
<dbReference type="InterPro" id="IPR034035">
    <property type="entry name" value="Astacin-like_dom"/>
</dbReference>
<evidence type="ECO:0000256" key="1">
    <source>
        <dbReference type="ARBA" id="ARBA00002657"/>
    </source>
</evidence>
<sequence>MMKFLVLLLCFVSHVALSWVPEMENKNLFEGDMVLTPDDINSNGYASIVGGRWPNNIVPYDLSRMSSSNHIHVLRAIDEYHKHTCLKFVKRTNQDAYLSFYPGGGCSSLVGYVRGRINDVSLAGGCLRLGTVLHEIGHSIGLYHEQSRPDRDDHVTIVWNNIQSDMRFNFDKFDRNRINSLGFPYDYESMMHYDQTAFGSGRVTIRTKDPSKQNLIGNRQGFSEIDKQQINAMYNCNRGGSTLPPSGPPTVSPVAQCVEGQDLDNKCLGWATSGYCTAIDPAHLETMKKKCCKSCKESAICNDKNTRCDEWARKGECKANPNWMLGNCSKSCLVCK</sequence>
<dbReference type="SMART" id="SM00235">
    <property type="entry name" value="ZnMc"/>
    <property type="match status" value="1"/>
</dbReference>
<evidence type="ECO:0000313" key="13">
    <source>
        <dbReference type="RefSeq" id="XP_065648147.1"/>
    </source>
</evidence>
<dbReference type="PRINTS" id="PR00480">
    <property type="entry name" value="ASTACIN"/>
</dbReference>
<dbReference type="InterPro" id="IPR024079">
    <property type="entry name" value="MetalloPept_cat_dom_sf"/>
</dbReference>
<dbReference type="PANTHER" id="PTHR10127">
    <property type="entry name" value="DISCOIDIN, CUB, EGF, LAMININ , AND ZINC METALLOPROTEASE DOMAIN CONTAINING"/>
    <property type="match status" value="1"/>
</dbReference>
<proteinExistence type="predicted"/>
<dbReference type="SUPFAM" id="SSF55486">
    <property type="entry name" value="Metalloproteases ('zincins'), catalytic domain"/>
    <property type="match status" value="1"/>
</dbReference>
<feature type="active site" evidence="8">
    <location>
        <position position="135"/>
    </location>
</feature>
<accession>A0ABM4BGM0</accession>
<organism evidence="12 13">
    <name type="scientific">Hydra vulgaris</name>
    <name type="common">Hydra</name>
    <name type="synonym">Hydra attenuata</name>
    <dbReference type="NCBI Taxonomy" id="6087"/>
    <lineage>
        <taxon>Eukaryota</taxon>
        <taxon>Metazoa</taxon>
        <taxon>Cnidaria</taxon>
        <taxon>Hydrozoa</taxon>
        <taxon>Hydroidolina</taxon>
        <taxon>Anthoathecata</taxon>
        <taxon>Aplanulata</taxon>
        <taxon>Hydridae</taxon>
        <taxon>Hydra</taxon>
    </lineage>
</organism>
<keyword evidence="3 8" id="KW-0479">Metal-binding</keyword>
<evidence type="ECO:0000256" key="3">
    <source>
        <dbReference type="ARBA" id="ARBA00022723"/>
    </source>
</evidence>
<keyword evidence="9" id="KW-0732">Signal</keyword>
<dbReference type="Proteomes" id="UP001652625">
    <property type="component" value="Chromosome 03"/>
</dbReference>
<keyword evidence="4 8" id="KW-0378">Hydrolase</keyword>
<dbReference type="SMART" id="SM00254">
    <property type="entry name" value="ShKT"/>
    <property type="match status" value="2"/>
</dbReference>
<comment type="caution">
    <text evidence="7">Lacks conserved residue(s) required for the propagation of feature annotation.</text>
</comment>
<dbReference type="EC" id="3.4.24.-" evidence="9"/>
<evidence type="ECO:0000313" key="12">
    <source>
        <dbReference type="Proteomes" id="UP001652625"/>
    </source>
</evidence>
<keyword evidence="2 8" id="KW-0645">Protease</keyword>
<protein>
    <recommendedName>
        <fullName evidence="9">Metalloendopeptidase</fullName>
        <ecNumber evidence="9">3.4.24.-</ecNumber>
    </recommendedName>
</protein>
<comment type="function">
    <text evidence="1">Metalloprotease.</text>
</comment>
<feature type="domain" description="Peptidase M12A" evidence="11">
    <location>
        <begin position="46"/>
        <end position="237"/>
    </location>
</feature>
<feature type="chain" id="PRO_5044970085" description="Metalloendopeptidase" evidence="9">
    <location>
        <begin position="19"/>
        <end position="336"/>
    </location>
</feature>
<dbReference type="InterPro" id="IPR003582">
    <property type="entry name" value="ShKT_dom"/>
</dbReference>